<evidence type="ECO:0000256" key="2">
    <source>
        <dbReference type="ARBA" id="ARBA00023015"/>
    </source>
</evidence>
<keyword evidence="5 6" id="KW-0804">Transcription</keyword>
<feature type="domain" description="RNA polymerase sigma-70 region 2" evidence="7">
    <location>
        <begin position="43"/>
        <end position="113"/>
    </location>
</feature>
<dbReference type="Proteomes" id="UP001141950">
    <property type="component" value="Unassembled WGS sequence"/>
</dbReference>
<dbReference type="AlphaFoldDB" id="A0A9X2ML92"/>
<dbReference type="NCBIfam" id="NF006176">
    <property type="entry name" value="PRK08311.2-4"/>
    <property type="match status" value="1"/>
</dbReference>
<dbReference type="GO" id="GO:0005737">
    <property type="term" value="C:cytoplasm"/>
    <property type="evidence" value="ECO:0007669"/>
    <property type="project" value="UniProtKB-SubCell"/>
</dbReference>
<dbReference type="EMBL" id="JANIPJ010000001">
    <property type="protein sequence ID" value="MCR2802395.1"/>
    <property type="molecule type" value="Genomic_DNA"/>
</dbReference>
<dbReference type="GO" id="GO:0006352">
    <property type="term" value="P:DNA-templated transcription initiation"/>
    <property type="evidence" value="ECO:0007669"/>
    <property type="project" value="UniProtKB-UniRule"/>
</dbReference>
<evidence type="ECO:0000259" key="7">
    <source>
        <dbReference type="Pfam" id="PF04542"/>
    </source>
</evidence>
<keyword evidence="4 6" id="KW-0238">DNA-binding</keyword>
<evidence type="ECO:0000313" key="9">
    <source>
        <dbReference type="Proteomes" id="UP001141950"/>
    </source>
</evidence>
<keyword evidence="2 6" id="KW-0805">Transcription regulation</keyword>
<dbReference type="HAMAP" id="MF_02064">
    <property type="entry name" value="Sigma70_SigI"/>
    <property type="match status" value="1"/>
</dbReference>
<evidence type="ECO:0000256" key="5">
    <source>
        <dbReference type="ARBA" id="ARBA00023163"/>
    </source>
</evidence>
<evidence type="ECO:0000256" key="3">
    <source>
        <dbReference type="ARBA" id="ARBA00023082"/>
    </source>
</evidence>
<gene>
    <name evidence="6 8" type="primary">sigI</name>
    <name evidence="8" type="ORF">NQZ67_00745</name>
</gene>
<name>A0A9X2ML92_9BACL</name>
<comment type="similarity">
    <text evidence="6">Belongs to the sigma-70 factor family. SigI subfamily.</text>
</comment>
<keyword evidence="1 6" id="KW-0963">Cytoplasm</keyword>
<keyword evidence="9" id="KW-1185">Reference proteome</keyword>
<proteinExistence type="inferred from homology"/>
<keyword evidence="6" id="KW-0346">Stress response</keyword>
<dbReference type="NCBIfam" id="TIGR02895">
    <property type="entry name" value="spore_sigI"/>
    <property type="match status" value="1"/>
</dbReference>
<dbReference type="InterPro" id="IPR014284">
    <property type="entry name" value="RNA_pol_sigma-70_dom"/>
</dbReference>
<dbReference type="PANTHER" id="PTHR30385">
    <property type="entry name" value="SIGMA FACTOR F FLAGELLAR"/>
    <property type="match status" value="1"/>
</dbReference>
<dbReference type="PANTHER" id="PTHR30385:SF6">
    <property type="entry name" value="RNA POLYMERASE SIGMA FACTOR SIGI"/>
    <property type="match status" value="1"/>
</dbReference>
<feature type="short sequence motif" description="Polymerase core binding" evidence="6">
    <location>
        <begin position="68"/>
        <end position="81"/>
    </location>
</feature>
<organism evidence="8 9">
    <name type="scientific">Paenibacillus soyae</name>
    <dbReference type="NCBI Taxonomy" id="2969249"/>
    <lineage>
        <taxon>Bacteria</taxon>
        <taxon>Bacillati</taxon>
        <taxon>Bacillota</taxon>
        <taxon>Bacilli</taxon>
        <taxon>Bacillales</taxon>
        <taxon>Paenibacillaceae</taxon>
        <taxon>Paenibacillus</taxon>
    </lineage>
</organism>
<dbReference type="GO" id="GO:0016987">
    <property type="term" value="F:sigma factor activity"/>
    <property type="evidence" value="ECO:0007669"/>
    <property type="project" value="UniProtKB-UniRule"/>
</dbReference>
<sequence>MLLILMKRFLRKSVPSSPELKLGPEQYIARIRQGEEMLREQFIAEYSPYIAKVASRFCRRYIDPSADDEFSIALVAFNEAINQYDSAAGSSFLGFAKTVIQRRLIDHARKEQRHLQTVPYSSYDSESDDGTVFNVIETKQALQAYDSAGSESERRSEIEELNLELELYGITFLELVEHSPKHADSRAMLMNISATLAEDNRLMESLRLTQKLPIKELVETCGVSRKTLERNRKYIIAIAIIRSGTYPYMQDYLTLGSEQHTKKKEVMR</sequence>
<dbReference type="PIRSF" id="PIRSF038953">
    <property type="entry name" value="SigI"/>
    <property type="match status" value="1"/>
</dbReference>
<evidence type="ECO:0000256" key="4">
    <source>
        <dbReference type="ARBA" id="ARBA00023125"/>
    </source>
</evidence>
<dbReference type="InterPro" id="IPR013325">
    <property type="entry name" value="RNA_pol_sigma_r2"/>
</dbReference>
<comment type="caution">
    <text evidence="8">The sequence shown here is derived from an EMBL/GenBank/DDBJ whole genome shotgun (WGS) entry which is preliminary data.</text>
</comment>
<evidence type="ECO:0000256" key="1">
    <source>
        <dbReference type="ARBA" id="ARBA00022490"/>
    </source>
</evidence>
<evidence type="ECO:0000256" key="6">
    <source>
        <dbReference type="HAMAP-Rule" id="MF_02064"/>
    </source>
</evidence>
<evidence type="ECO:0000313" key="8">
    <source>
        <dbReference type="EMBL" id="MCR2802395.1"/>
    </source>
</evidence>
<comment type="function">
    <text evidence="6">Sigma factors are initiation factors that promote the attachment of RNA polymerase to specific initiation sites and are then released.</text>
</comment>
<dbReference type="InterPro" id="IPR014244">
    <property type="entry name" value="RNA_pol_sigma-I"/>
</dbReference>
<keyword evidence="3 6" id="KW-0731">Sigma factor</keyword>
<dbReference type="SUPFAM" id="SSF88946">
    <property type="entry name" value="Sigma2 domain of RNA polymerase sigma factors"/>
    <property type="match status" value="1"/>
</dbReference>
<dbReference type="InterPro" id="IPR007627">
    <property type="entry name" value="RNA_pol_sigma70_r2"/>
</dbReference>
<protein>
    <recommendedName>
        <fullName evidence="6">RNA polymerase sigma factor SigI</fullName>
    </recommendedName>
</protein>
<dbReference type="NCBIfam" id="TIGR02937">
    <property type="entry name" value="sigma70-ECF"/>
    <property type="match status" value="1"/>
</dbReference>
<comment type="activity regulation">
    <text evidence="6">Negatively regulated by the anti-sigma-I factor RsgI.</text>
</comment>
<dbReference type="Gene3D" id="1.10.1740.10">
    <property type="match status" value="1"/>
</dbReference>
<reference evidence="8" key="1">
    <citation type="submission" date="2022-08" db="EMBL/GenBank/DDBJ databases">
        <title>The genomic sequence of strain Paenibacillus sp. SCIV0701.</title>
        <authorList>
            <person name="Zhao H."/>
        </authorList>
    </citation>
    <scope>NUCLEOTIDE SEQUENCE</scope>
    <source>
        <strain evidence="8">SCIV0701</strain>
    </source>
</reference>
<dbReference type="GO" id="GO:0003677">
    <property type="term" value="F:DNA binding"/>
    <property type="evidence" value="ECO:0007669"/>
    <property type="project" value="UniProtKB-UniRule"/>
</dbReference>
<comment type="subunit">
    <text evidence="6">Interacts with RsgI.</text>
</comment>
<dbReference type="Pfam" id="PF04542">
    <property type="entry name" value="Sigma70_r2"/>
    <property type="match status" value="1"/>
</dbReference>
<comment type="subcellular location">
    <subcellularLocation>
        <location evidence="6">Cytoplasm</location>
    </subcellularLocation>
</comment>
<accession>A0A9X2ML92</accession>
<feature type="DNA-binding region" description="H-T-H motif" evidence="6">
    <location>
        <begin position="214"/>
        <end position="233"/>
    </location>
</feature>